<sequence length="396" mass="45149">MPTYEMQAREFKKMRDPNDRKGGNVKYVCYIKASSIPPELRDWMKTNPRDQKMTTSVATAICNSLEENSNFHVLNRGIVMSVEEVTYKTETETLLLEVANPDIHGNIDGGHTLRAIFDAQDRETLSEDRFVFAEIFTGLTSPVELAAARNTSVQVDLKSIEELKNSFDVIKEVMSELDFSGRIAYKMNEHYAEDGVAPIDVREIITILNMFNQALYPIKSKDGTASDSQPIQSYTGKEVSLKRFLSLGKEVREDIVRRMEPIIPQIFELWDAVEREFPQKAATAKKKYGSKKYAKYDGGNTVGYALFSQRELRYLVPKGIVYPVVGSFRALIVIDPQTKYYRWKTDPIAIWNILGSRLAAIVLEEKEDNPEYLGKSGNLWSNLFKEVLIYTFSLPD</sequence>
<dbReference type="RefSeq" id="WP_177719806.1">
    <property type="nucleotide sequence ID" value="NZ_JACRSQ010000018.1"/>
</dbReference>
<dbReference type="Pfam" id="PF10592">
    <property type="entry name" value="AIPR"/>
    <property type="match status" value="1"/>
</dbReference>
<evidence type="ECO:0000313" key="3">
    <source>
        <dbReference type="Proteomes" id="UP000657006"/>
    </source>
</evidence>
<dbReference type="AlphaFoldDB" id="A0A926DUT0"/>
<gene>
    <name evidence="2" type="ORF">H8730_11755</name>
</gene>
<name>A0A926DUT0_9FIRM</name>
<evidence type="ECO:0000313" key="2">
    <source>
        <dbReference type="EMBL" id="MBC8544212.1"/>
    </source>
</evidence>
<evidence type="ECO:0000259" key="1">
    <source>
        <dbReference type="Pfam" id="PF10592"/>
    </source>
</evidence>
<dbReference type="Proteomes" id="UP000657006">
    <property type="component" value="Unassembled WGS sequence"/>
</dbReference>
<feature type="domain" description="Abortive phage infection protein C-terminal" evidence="1">
    <location>
        <begin position="46"/>
        <end position="352"/>
    </location>
</feature>
<accession>A0A926DUT0</accession>
<protein>
    <submittedName>
        <fullName evidence="2">AIPR family protein</fullName>
    </submittedName>
</protein>
<dbReference type="InterPro" id="IPR018891">
    <property type="entry name" value="AIPR_C"/>
</dbReference>
<comment type="caution">
    <text evidence="2">The sequence shown here is derived from an EMBL/GenBank/DDBJ whole genome shotgun (WGS) entry which is preliminary data.</text>
</comment>
<dbReference type="EMBL" id="JACRSQ010000018">
    <property type="protein sequence ID" value="MBC8544212.1"/>
    <property type="molecule type" value="Genomic_DNA"/>
</dbReference>
<proteinExistence type="predicted"/>
<reference evidence="2" key="1">
    <citation type="submission" date="2020-08" db="EMBL/GenBank/DDBJ databases">
        <title>Genome public.</title>
        <authorList>
            <person name="Liu C."/>
            <person name="Sun Q."/>
        </authorList>
    </citation>
    <scope>NUCLEOTIDE SEQUENCE</scope>
    <source>
        <strain evidence="2">NSJ-32</strain>
    </source>
</reference>
<keyword evidence="3" id="KW-1185">Reference proteome</keyword>
<organism evidence="2 3">
    <name type="scientific">Bianquea renquensis</name>
    <dbReference type="NCBI Taxonomy" id="2763661"/>
    <lineage>
        <taxon>Bacteria</taxon>
        <taxon>Bacillati</taxon>
        <taxon>Bacillota</taxon>
        <taxon>Clostridia</taxon>
        <taxon>Eubacteriales</taxon>
        <taxon>Bianqueaceae</taxon>
        <taxon>Bianquea</taxon>
    </lineage>
</organism>